<dbReference type="PANTHER" id="PTHR38445:SF9">
    <property type="entry name" value="HTH-TYPE TRANSCRIPTIONAL REPRESSOR YTRA"/>
    <property type="match status" value="1"/>
</dbReference>
<dbReference type="RefSeq" id="WP_173013611.1">
    <property type="nucleotide sequence ID" value="NZ_AP019860.1"/>
</dbReference>
<evidence type="ECO:0000313" key="6">
    <source>
        <dbReference type="Proteomes" id="UP000326354"/>
    </source>
</evidence>
<dbReference type="GO" id="GO:0003700">
    <property type="term" value="F:DNA-binding transcription factor activity"/>
    <property type="evidence" value="ECO:0007669"/>
    <property type="project" value="InterPro"/>
</dbReference>
<dbReference type="InterPro" id="IPR036390">
    <property type="entry name" value="WH_DNA-bd_sf"/>
</dbReference>
<evidence type="ECO:0000256" key="1">
    <source>
        <dbReference type="ARBA" id="ARBA00023015"/>
    </source>
</evidence>
<gene>
    <name evidence="5" type="ORF">UABAM_05575</name>
</gene>
<dbReference type="CDD" id="cd07377">
    <property type="entry name" value="WHTH_GntR"/>
    <property type="match status" value="1"/>
</dbReference>
<keyword evidence="3" id="KW-0804">Transcription</keyword>
<dbReference type="Pfam" id="PF00392">
    <property type="entry name" value="GntR"/>
    <property type="match status" value="1"/>
</dbReference>
<dbReference type="GO" id="GO:0003677">
    <property type="term" value="F:DNA binding"/>
    <property type="evidence" value="ECO:0007669"/>
    <property type="project" value="UniProtKB-KW"/>
</dbReference>
<dbReference type="InterPro" id="IPR036388">
    <property type="entry name" value="WH-like_DNA-bd_sf"/>
</dbReference>
<evidence type="ECO:0000313" key="5">
    <source>
        <dbReference type="EMBL" id="BBM87172.1"/>
    </source>
</evidence>
<keyword evidence="1" id="KW-0805">Transcription regulation</keyword>
<name>A0A5S9ITK0_UABAM</name>
<sequence>MLLDIKVRTGSAVPIYQQIIDQVKRAVAIEKLSPGDQLPSVRALSKKLTINPNTVTKAYGELVREGIAESRSGRGLFIIERVQFYSEEERLKRLETAIDEFVNKIALLDFEANDVWERLRVKLKEISQRKGRDE</sequence>
<keyword evidence="6" id="KW-1185">Reference proteome</keyword>
<dbReference type="EMBL" id="AP019860">
    <property type="protein sequence ID" value="BBM87172.1"/>
    <property type="molecule type" value="Genomic_DNA"/>
</dbReference>
<dbReference type="KEGG" id="uam:UABAM_05575"/>
<reference evidence="5 6" key="1">
    <citation type="submission" date="2019-08" db="EMBL/GenBank/DDBJ databases">
        <title>Complete genome sequence of Candidatus Uab amorphum.</title>
        <authorList>
            <person name="Shiratori T."/>
            <person name="Suzuki S."/>
            <person name="Kakizawa Y."/>
            <person name="Ishida K."/>
        </authorList>
    </citation>
    <scope>NUCLEOTIDE SEQUENCE [LARGE SCALE GENOMIC DNA]</scope>
    <source>
        <strain evidence="5 6">SRT547</strain>
    </source>
</reference>
<dbReference type="AlphaFoldDB" id="A0A5S9ITK0"/>
<dbReference type="PANTHER" id="PTHR38445">
    <property type="entry name" value="HTH-TYPE TRANSCRIPTIONAL REPRESSOR YTRA"/>
    <property type="match status" value="1"/>
</dbReference>
<feature type="domain" description="HTH gntR-type" evidence="4">
    <location>
        <begin position="13"/>
        <end position="81"/>
    </location>
</feature>
<evidence type="ECO:0000259" key="4">
    <source>
        <dbReference type="PROSITE" id="PS50949"/>
    </source>
</evidence>
<dbReference type="SMART" id="SM00345">
    <property type="entry name" value="HTH_GNTR"/>
    <property type="match status" value="1"/>
</dbReference>
<dbReference type="SUPFAM" id="SSF46785">
    <property type="entry name" value="Winged helix' DNA-binding domain"/>
    <property type="match status" value="1"/>
</dbReference>
<proteinExistence type="predicted"/>
<organism evidence="5 6">
    <name type="scientific">Uabimicrobium amorphum</name>
    <dbReference type="NCBI Taxonomy" id="2596890"/>
    <lineage>
        <taxon>Bacteria</taxon>
        <taxon>Pseudomonadati</taxon>
        <taxon>Planctomycetota</taxon>
        <taxon>Candidatus Uabimicrobiia</taxon>
        <taxon>Candidatus Uabimicrobiales</taxon>
        <taxon>Candidatus Uabimicrobiaceae</taxon>
        <taxon>Candidatus Uabimicrobium</taxon>
    </lineage>
</organism>
<evidence type="ECO:0000256" key="2">
    <source>
        <dbReference type="ARBA" id="ARBA00023125"/>
    </source>
</evidence>
<protein>
    <submittedName>
        <fullName evidence="5">GntR family transcriptional regulator</fullName>
    </submittedName>
</protein>
<dbReference type="Proteomes" id="UP000326354">
    <property type="component" value="Chromosome"/>
</dbReference>
<dbReference type="InterPro" id="IPR000524">
    <property type="entry name" value="Tscrpt_reg_HTH_GntR"/>
</dbReference>
<evidence type="ECO:0000256" key="3">
    <source>
        <dbReference type="ARBA" id="ARBA00023163"/>
    </source>
</evidence>
<keyword evidence="2" id="KW-0238">DNA-binding</keyword>
<accession>A0A5S9ITK0</accession>
<dbReference type="Gene3D" id="1.10.10.10">
    <property type="entry name" value="Winged helix-like DNA-binding domain superfamily/Winged helix DNA-binding domain"/>
    <property type="match status" value="1"/>
</dbReference>
<dbReference type="PROSITE" id="PS50949">
    <property type="entry name" value="HTH_GNTR"/>
    <property type="match status" value="1"/>
</dbReference>